<accession>A0A839A9Q8</accession>
<evidence type="ECO:0000313" key="3">
    <source>
        <dbReference type="Proteomes" id="UP000541109"/>
    </source>
</evidence>
<protein>
    <submittedName>
        <fullName evidence="2">DUF2460 domain-containing protein</fullName>
    </submittedName>
</protein>
<dbReference type="Pfam" id="PF09343">
    <property type="entry name" value="DUF2460"/>
    <property type="match status" value="1"/>
</dbReference>
<proteinExistence type="predicted"/>
<reference evidence="2 3" key="1">
    <citation type="submission" date="2020-07" db="EMBL/GenBank/DDBJ databases">
        <title>Stappia sp., F7233, whole genome shotgun sequencing project.</title>
        <authorList>
            <person name="Jiang S."/>
            <person name="Liu Z.W."/>
            <person name="Du Z.J."/>
        </authorList>
    </citation>
    <scope>NUCLEOTIDE SEQUENCE [LARGE SCALE GENOMIC DNA]</scope>
    <source>
        <strain evidence="2 3">F7233</strain>
    </source>
</reference>
<comment type="caution">
    <text evidence="2">The sequence shown here is derived from an EMBL/GenBank/DDBJ whole genome shotgun (WGS) entry which is preliminary data.</text>
</comment>
<feature type="domain" description="DUF2460" evidence="1">
    <location>
        <begin position="7"/>
        <end position="209"/>
    </location>
</feature>
<dbReference type="InterPro" id="IPR011740">
    <property type="entry name" value="DUF2460"/>
</dbReference>
<dbReference type="EMBL" id="JACFXV010000043">
    <property type="protein sequence ID" value="MBA5776370.1"/>
    <property type="molecule type" value="Genomic_DNA"/>
</dbReference>
<dbReference type="NCBIfam" id="TIGR02217">
    <property type="entry name" value="chp_TIGR02217"/>
    <property type="match status" value="1"/>
</dbReference>
<name>A0A839A9Q8_9HYPH</name>
<dbReference type="AlphaFoldDB" id="A0A839A9Q8"/>
<keyword evidence="3" id="KW-1185">Reference proteome</keyword>
<evidence type="ECO:0000259" key="1">
    <source>
        <dbReference type="Pfam" id="PF09343"/>
    </source>
</evidence>
<dbReference type="RefSeq" id="WP_182162719.1">
    <property type="nucleotide sequence ID" value="NZ_JACFXV010000043.1"/>
</dbReference>
<organism evidence="2 3">
    <name type="scientific">Stappia albiluteola</name>
    <dbReference type="NCBI Taxonomy" id="2758565"/>
    <lineage>
        <taxon>Bacteria</taxon>
        <taxon>Pseudomonadati</taxon>
        <taxon>Pseudomonadota</taxon>
        <taxon>Alphaproteobacteria</taxon>
        <taxon>Hyphomicrobiales</taxon>
        <taxon>Stappiaceae</taxon>
        <taxon>Stappia</taxon>
    </lineage>
</organism>
<evidence type="ECO:0000313" key="2">
    <source>
        <dbReference type="EMBL" id="MBA5776370.1"/>
    </source>
</evidence>
<sequence length="218" mass="23091">MPGFLEERFPVDVGFGASGGPERRTDVVTLASGHEKRNARWAHSRRRYDAGTGIRSLADLQAVAAFFERAQGRLNGFRFRDPFDSASAPTGTATSPFDCEIGTGDGAGATFQLAKTYGTGAAAYRRDIAKPVASSVRLAVAGVELAEGAGFVLDAATGRVTLAVAPPAGASVTAGFRFDVPVRFDTDRLDMSLTHFEAGRLPSVPLIEILPFMQEVLP</sequence>
<dbReference type="Proteomes" id="UP000541109">
    <property type="component" value="Unassembled WGS sequence"/>
</dbReference>
<gene>
    <name evidence="2" type="ORF">H2509_04430</name>
</gene>